<dbReference type="Proteomes" id="UP000010321">
    <property type="component" value="Unassembled WGS sequence"/>
</dbReference>
<keyword evidence="2" id="KW-1185">Reference proteome</keyword>
<reference evidence="1 2" key="1">
    <citation type="submission" date="2011-02" db="EMBL/GenBank/DDBJ databases">
        <authorList>
            <person name="Weinstock G."/>
            <person name="Sodergren E."/>
            <person name="Clifton S."/>
            <person name="Fulton L."/>
            <person name="Fulton B."/>
            <person name="Courtney L."/>
            <person name="Fronick C."/>
            <person name="Harrison M."/>
            <person name="Strong C."/>
            <person name="Farmer C."/>
            <person name="Delahaunty K."/>
            <person name="Markovic C."/>
            <person name="Hall O."/>
            <person name="Minx P."/>
            <person name="Tomlinson C."/>
            <person name="Mitreva M."/>
            <person name="Hou S."/>
            <person name="Chen J."/>
            <person name="Wollam A."/>
            <person name="Pepin K.H."/>
            <person name="Johnson M."/>
            <person name="Bhonagiri V."/>
            <person name="Zhang X."/>
            <person name="Suruliraj S."/>
            <person name="Warren W."/>
            <person name="Chinwalla A."/>
            <person name="Mardis E.R."/>
            <person name="Wilson R.K."/>
        </authorList>
    </citation>
    <scope>NUCLEOTIDE SEQUENCE [LARGE SCALE GENOMIC DNA]</scope>
    <source>
        <strain evidence="1 2">YIT 12056</strain>
    </source>
</reference>
<accession>A0ABN0CP51</accession>
<proteinExistence type="predicted"/>
<organism evidence="1 2">
    <name type="scientific">Bacteroides clarus YIT 12056</name>
    <dbReference type="NCBI Taxonomy" id="762984"/>
    <lineage>
        <taxon>Bacteria</taxon>
        <taxon>Pseudomonadati</taxon>
        <taxon>Bacteroidota</taxon>
        <taxon>Bacteroidia</taxon>
        <taxon>Bacteroidales</taxon>
        <taxon>Bacteroidaceae</taxon>
        <taxon>Bacteroides</taxon>
    </lineage>
</organism>
<name>A0ABN0CP51_9BACE</name>
<evidence type="ECO:0000313" key="1">
    <source>
        <dbReference type="EMBL" id="EGF52400.1"/>
    </source>
</evidence>
<comment type="caution">
    <text evidence="1">The sequence shown here is derived from an EMBL/GenBank/DDBJ whole genome shotgun (WGS) entry which is preliminary data.</text>
</comment>
<evidence type="ECO:0000313" key="2">
    <source>
        <dbReference type="Proteomes" id="UP000010321"/>
    </source>
</evidence>
<sequence length="85" mass="9823">MQFNPVVLFVGSLPAGASSQRYKKRGEFGQNIQKKAENKKNEQVLPNPSPRVRKAKRLFFFTCIKLLPENQSFFLPLKINFKPIK</sequence>
<protein>
    <submittedName>
        <fullName evidence="1">Uncharacterized protein</fullName>
    </submittedName>
</protein>
<gene>
    <name evidence="1" type="ORF">HMPREF9445_01631</name>
</gene>
<dbReference type="EMBL" id="AFBM01000016">
    <property type="protein sequence ID" value="EGF52400.1"/>
    <property type="molecule type" value="Genomic_DNA"/>
</dbReference>